<evidence type="ECO:0000256" key="6">
    <source>
        <dbReference type="ARBA" id="ARBA00022989"/>
    </source>
</evidence>
<feature type="transmembrane region" description="Helical" evidence="9">
    <location>
        <begin position="242"/>
        <end position="260"/>
    </location>
</feature>
<evidence type="ECO:0000256" key="5">
    <source>
        <dbReference type="ARBA" id="ARBA00022692"/>
    </source>
</evidence>
<keyword evidence="7 9" id="KW-0472">Membrane</keyword>
<keyword evidence="3" id="KW-1003">Cell membrane</keyword>
<protein>
    <submittedName>
        <fullName evidence="10">Intracellular growth attenuator protein igaA</fullName>
    </submittedName>
</protein>
<feature type="transmembrane region" description="Helical" evidence="9">
    <location>
        <begin position="6"/>
        <end position="27"/>
    </location>
</feature>
<proteinExistence type="inferred from homology"/>
<feature type="region of interest" description="Disordered" evidence="8">
    <location>
        <begin position="147"/>
        <end position="168"/>
    </location>
</feature>
<evidence type="ECO:0000256" key="3">
    <source>
        <dbReference type="ARBA" id="ARBA00022475"/>
    </source>
</evidence>
<sequence>MDSNTIRIGLMLIVLAWTVVSGITYMARRSGNKGALRELKQEGQPLRRMTAAEREMLQPFLIHPAGPRKTARLANDGIFPLRGAFVRHGISSNQGGSTMHDTLGGVDVVLPYDARDYLREDNVAEVAMTEKYAIVVALNGEFDLAGGRERDQRRDRQERQWSAGKTGAMQNIADPETEAPGAAREQDGHELSEAMRVEILGQRDETPAEIADRRHPGIAFWISMLWLLVFAGLAATAAGGGAAFAGAAAALAVLALWLTWRKRALGAPQKVNRARGELHAIVLTNPDNAQAVSAQLFLGDKLPVKLPDHWRATLELPDDGRVDVDMRVEDYSVVRLGGSHSVDEEQRLFPRVFWGRHATLALTGLLAGAALYASADSLKGDAALASAWLRGVPPRAYASAAELAQDPPGFGVPVSLQGRARCELRPGDDGKVDFDCGRLRWGGEEPQPGRLEVNAAVMQLYSGDFLKTRPNPMLDVLLASQIYSRMRDNPMAGYAARNVSALSVAGLSKTVLTIEQACDLATGESIAACDELKRAFAANVLLAKEGAGSWLELHRLAEEGAFQGKGRGDDGVMFSRYVDEVRRLARSGMHTLIEAALDRASRGAMETQRGGVVLRVLPGPYATLPRLRDTANEGLLAAWNQQLHVLSPDGAMPFKVSGMVAGAGTDSSGAPEIAVDAGRSLDDPWPSLARMAWLLLAGLLVLAHLPLAVVRKRESSARERGLREYAERRRAAKPAFF</sequence>
<evidence type="ECO:0000256" key="2">
    <source>
        <dbReference type="ARBA" id="ARBA00009494"/>
    </source>
</evidence>
<dbReference type="EMBL" id="UFQC01000003">
    <property type="protein sequence ID" value="SSW63809.1"/>
    <property type="molecule type" value="Genomic_DNA"/>
</dbReference>
<accession>A0A446C7C8</accession>
<evidence type="ECO:0000256" key="7">
    <source>
        <dbReference type="ARBA" id="ARBA00023136"/>
    </source>
</evidence>
<name>A0A446C7C8_9BURK</name>
<evidence type="ECO:0000313" key="10">
    <source>
        <dbReference type="EMBL" id="SSW63809.1"/>
    </source>
</evidence>
<keyword evidence="6 9" id="KW-1133">Transmembrane helix</keyword>
<keyword evidence="5 9" id="KW-0812">Transmembrane</keyword>
<comment type="subcellular location">
    <subcellularLocation>
        <location evidence="1">Cell inner membrane</location>
        <topology evidence="1">Multi-pass membrane protein</topology>
    </subcellularLocation>
</comment>
<feature type="compositionally biased region" description="Basic and acidic residues" evidence="8">
    <location>
        <begin position="147"/>
        <end position="159"/>
    </location>
</feature>
<reference evidence="10 11" key="1">
    <citation type="submission" date="2018-07" db="EMBL/GenBank/DDBJ databases">
        <authorList>
            <person name="Peeters C."/>
        </authorList>
    </citation>
    <scope>NUCLEOTIDE SEQUENCE [LARGE SCALE GENOMIC DNA]</scope>
    <source>
        <strain evidence="10 11">LMG 30378</strain>
    </source>
</reference>
<feature type="transmembrane region" description="Helical" evidence="9">
    <location>
        <begin position="357"/>
        <end position="375"/>
    </location>
</feature>
<evidence type="ECO:0000256" key="1">
    <source>
        <dbReference type="ARBA" id="ARBA00004429"/>
    </source>
</evidence>
<comment type="similarity">
    <text evidence="2">Belongs to the IgaA family.</text>
</comment>
<evidence type="ECO:0000313" key="11">
    <source>
        <dbReference type="Proteomes" id="UP000289465"/>
    </source>
</evidence>
<dbReference type="InterPro" id="IPR010771">
    <property type="entry name" value="IgaA"/>
</dbReference>
<feature type="transmembrane region" description="Helical" evidence="9">
    <location>
        <begin position="218"/>
        <end position="236"/>
    </location>
</feature>
<organism evidence="10 11">
    <name type="scientific">Achromobacter veterisilvae</name>
    <dbReference type="NCBI Taxonomy" id="2069367"/>
    <lineage>
        <taxon>Bacteria</taxon>
        <taxon>Pseudomonadati</taxon>
        <taxon>Pseudomonadota</taxon>
        <taxon>Betaproteobacteria</taxon>
        <taxon>Burkholderiales</taxon>
        <taxon>Alcaligenaceae</taxon>
        <taxon>Achromobacter</taxon>
    </lineage>
</organism>
<dbReference type="OrthoDB" id="8827178at2"/>
<dbReference type="Pfam" id="PF07095">
    <property type="entry name" value="IgaA"/>
    <property type="match status" value="1"/>
</dbReference>
<dbReference type="GO" id="GO:0005886">
    <property type="term" value="C:plasma membrane"/>
    <property type="evidence" value="ECO:0007669"/>
    <property type="project" value="UniProtKB-SubCell"/>
</dbReference>
<gene>
    <name evidence="10" type="primary">igaA</name>
    <name evidence="10" type="ORF">AVE30378_00706</name>
</gene>
<dbReference type="RefSeq" id="WP_129239393.1">
    <property type="nucleotide sequence ID" value="NZ_UFQC01000003.1"/>
</dbReference>
<evidence type="ECO:0000256" key="9">
    <source>
        <dbReference type="SAM" id="Phobius"/>
    </source>
</evidence>
<evidence type="ECO:0000256" key="4">
    <source>
        <dbReference type="ARBA" id="ARBA00022519"/>
    </source>
</evidence>
<feature type="transmembrane region" description="Helical" evidence="9">
    <location>
        <begin position="691"/>
        <end position="710"/>
    </location>
</feature>
<dbReference type="Proteomes" id="UP000289465">
    <property type="component" value="Unassembled WGS sequence"/>
</dbReference>
<evidence type="ECO:0000256" key="8">
    <source>
        <dbReference type="SAM" id="MobiDB-lite"/>
    </source>
</evidence>
<dbReference type="AlphaFoldDB" id="A0A446C7C8"/>
<keyword evidence="4" id="KW-0997">Cell inner membrane</keyword>